<protein>
    <submittedName>
        <fullName evidence="1">Uncharacterized protein</fullName>
    </submittedName>
</protein>
<dbReference type="EMBL" id="JARK01000019">
    <property type="protein sequence ID" value="EYC45710.1"/>
    <property type="molecule type" value="Genomic_DNA"/>
</dbReference>
<keyword evidence="2" id="KW-1185">Reference proteome</keyword>
<reference evidence="2" key="1">
    <citation type="journal article" date="2015" name="Nat. Genet.">
        <title>The genome and transcriptome of the zoonotic hookworm Ancylostoma ceylanicum identify infection-specific gene families.</title>
        <authorList>
            <person name="Schwarz E.M."/>
            <person name="Hu Y."/>
            <person name="Antoshechkin I."/>
            <person name="Miller M.M."/>
            <person name="Sternberg P.W."/>
            <person name="Aroian R.V."/>
        </authorList>
    </citation>
    <scope>NUCLEOTIDE SEQUENCE</scope>
    <source>
        <strain evidence="2">HY135</strain>
    </source>
</reference>
<sequence>MGQDELLTQLRRSEKSLECGRVFAKFGEGMYLVSGALHLARAAQSSSVIGQITQRTNHRTRSRRLLQV</sequence>
<proteinExistence type="predicted"/>
<evidence type="ECO:0000313" key="1">
    <source>
        <dbReference type="EMBL" id="EYC45710.1"/>
    </source>
</evidence>
<name>A0A016X1B6_9BILA</name>
<organism evidence="1 2">
    <name type="scientific">Ancylostoma ceylanicum</name>
    <dbReference type="NCBI Taxonomy" id="53326"/>
    <lineage>
        <taxon>Eukaryota</taxon>
        <taxon>Metazoa</taxon>
        <taxon>Ecdysozoa</taxon>
        <taxon>Nematoda</taxon>
        <taxon>Chromadorea</taxon>
        <taxon>Rhabditida</taxon>
        <taxon>Rhabditina</taxon>
        <taxon>Rhabditomorpha</taxon>
        <taxon>Strongyloidea</taxon>
        <taxon>Ancylostomatidae</taxon>
        <taxon>Ancylostomatinae</taxon>
        <taxon>Ancylostoma</taxon>
    </lineage>
</organism>
<comment type="caution">
    <text evidence="1">The sequence shown here is derived from an EMBL/GenBank/DDBJ whole genome shotgun (WGS) entry which is preliminary data.</text>
</comment>
<dbReference type="AlphaFoldDB" id="A0A016X1B6"/>
<accession>A0A016X1B6</accession>
<dbReference type="Proteomes" id="UP000024635">
    <property type="component" value="Unassembled WGS sequence"/>
</dbReference>
<evidence type="ECO:0000313" key="2">
    <source>
        <dbReference type="Proteomes" id="UP000024635"/>
    </source>
</evidence>
<gene>
    <name evidence="1" type="primary">Acey_s0419.g1128</name>
    <name evidence="1" type="ORF">Y032_0419g1128</name>
</gene>